<proteinExistence type="predicted"/>
<dbReference type="EMBL" id="AM039952">
    <property type="protein sequence ID" value="CAJ22161.1"/>
    <property type="molecule type" value="Genomic_DNA"/>
</dbReference>
<reference evidence="1 2" key="1">
    <citation type="journal article" date="2005" name="J. Bacteriol.">
        <title>Insights into genome plasticity and pathogenicity of the plant pathogenic Bacterium Xanthomonas campestris pv. vesicatoria revealed by the complete genome sequence.</title>
        <authorList>
            <person name="Thieme F."/>
            <person name="Koebnik R."/>
            <person name="Bekel T."/>
            <person name="Berger C."/>
            <person name="Boch J."/>
            <person name="Buettner D."/>
            <person name="Caldana C."/>
            <person name="Gaigalat L."/>
            <person name="Goesmann A."/>
            <person name="Kay S."/>
            <person name="Kirchner O."/>
            <person name="Lanz C."/>
            <person name="Linke B."/>
            <person name="McHardy A.C."/>
            <person name="Meyer F."/>
            <person name="Mittenhuber G."/>
            <person name="Nies D.H."/>
            <person name="Niesbach-Kloesgen U."/>
            <person name="Patschkowski T."/>
            <person name="Rueckert C."/>
            <person name="Rupp O."/>
            <person name="Schneicker S."/>
            <person name="Schuster S.C."/>
            <person name="Vorhoelter F.J."/>
            <person name="Weber E."/>
            <person name="Puehler A."/>
            <person name="Bonas U."/>
            <person name="Bartels D."/>
            <person name="Kaiser O."/>
        </authorList>
    </citation>
    <scope>NUCLEOTIDE SEQUENCE [LARGE SCALE GENOMIC DNA]</scope>
    <source>
        <strain evidence="1 2">85-10</strain>
    </source>
</reference>
<dbReference type="KEGG" id="xcv:XCV0530"/>
<evidence type="ECO:0000313" key="2">
    <source>
        <dbReference type="Proteomes" id="UP000007069"/>
    </source>
</evidence>
<sequence length="113" mass="10992">MGADAAAARALPLAADARGADTAAAGLGTAAAAGAGMIAALTGTAVSTGDATSSAQRRQWSAGGVSARSGRLRVAVSSRVVEETGSRAAIDTPYSRCDYAMNFTVAGSCVQLA</sequence>
<evidence type="ECO:0000313" key="1">
    <source>
        <dbReference type="EMBL" id="CAJ22161.1"/>
    </source>
</evidence>
<protein>
    <submittedName>
        <fullName evidence="1">Uncharacterized protein</fullName>
    </submittedName>
</protein>
<dbReference type="HOGENOM" id="CLU_2132528_0_0_6"/>
<name>Q3BYA2_XANE5</name>
<dbReference type="AlphaFoldDB" id="Q3BYA2"/>
<dbReference type="Proteomes" id="UP000007069">
    <property type="component" value="Chromosome"/>
</dbReference>
<accession>Q3BYA2</accession>
<gene>
    <name evidence="1" type="ordered locus">XCV0530</name>
</gene>
<organism evidence="2">
    <name type="scientific">Xanthomonas euvesicatoria pv. vesicatoria (strain 85-10)</name>
    <name type="common">Xanthomonas campestris pv. vesicatoria</name>
    <dbReference type="NCBI Taxonomy" id="316273"/>
    <lineage>
        <taxon>Bacteria</taxon>
        <taxon>Pseudomonadati</taxon>
        <taxon>Pseudomonadota</taxon>
        <taxon>Gammaproteobacteria</taxon>
        <taxon>Lysobacterales</taxon>
        <taxon>Lysobacteraceae</taxon>
        <taxon>Xanthomonas</taxon>
    </lineage>
</organism>